<dbReference type="Pfam" id="PF00970">
    <property type="entry name" value="FAD_binding_6"/>
    <property type="match status" value="1"/>
</dbReference>
<evidence type="ECO:0000256" key="3">
    <source>
        <dbReference type="ARBA" id="ARBA00022827"/>
    </source>
</evidence>
<dbReference type="CDD" id="cd00207">
    <property type="entry name" value="fer2"/>
    <property type="match status" value="1"/>
</dbReference>
<dbReference type="InterPro" id="IPR008333">
    <property type="entry name" value="Cbr1-like_FAD-bd_dom"/>
</dbReference>
<dbReference type="EMBL" id="UOFH01000310">
    <property type="protein sequence ID" value="VAW65248.1"/>
    <property type="molecule type" value="Genomic_DNA"/>
</dbReference>
<sequence>MTNKVIVQPSGHQFDIEEGEAILDAAMRQNIDLPYGCRGGVCGSCVGFIVKGDVYYDDEPIALDDEMKANKQALFCIAKTKSDLEISIEELGDLDTFEVKQIGCHVSSKDRLCHDVIALKITLDNNERLQYHAGQYIEFILEDGKRRAFSIANAPHNDDLIELHIRHVDGGLFTDFLFDSMPENSSLKIQGPLGQFYLRENRQRPIIMVGGGTGFGPLKAMLEHIEYVGFDQPIHMFMGVRALRDLYMDEMTKQWMQNNKNLSFTPVLSDPMNEDQWQGETGFVHQVVADKFSDMSAFDIYMSGPPPMVNAAVDLFIKQGASKDNMFSDAFEYSADATQAIAKKK</sequence>
<evidence type="ECO:0000259" key="5">
    <source>
        <dbReference type="PROSITE" id="PS51085"/>
    </source>
</evidence>
<proteinExistence type="predicted"/>
<gene>
    <name evidence="7" type="ORF">MNBD_GAMMA08-2986</name>
</gene>
<dbReference type="PRINTS" id="PR00410">
    <property type="entry name" value="PHEHYDRXLASE"/>
</dbReference>
<dbReference type="PANTHER" id="PTHR43644">
    <property type="entry name" value="NA(+)-TRANSLOCATING NADH-QUINONE REDUCTASE SUBUNIT"/>
    <property type="match status" value="1"/>
</dbReference>
<dbReference type="GO" id="GO:0051537">
    <property type="term" value="F:2 iron, 2 sulfur cluster binding"/>
    <property type="evidence" value="ECO:0007669"/>
    <property type="project" value="InterPro"/>
</dbReference>
<dbReference type="PROSITE" id="PS51384">
    <property type="entry name" value="FAD_FR"/>
    <property type="match status" value="1"/>
</dbReference>
<dbReference type="GO" id="GO:0016491">
    <property type="term" value="F:oxidoreductase activity"/>
    <property type="evidence" value="ECO:0007669"/>
    <property type="project" value="InterPro"/>
</dbReference>
<dbReference type="Gene3D" id="2.40.30.10">
    <property type="entry name" value="Translation factors"/>
    <property type="match status" value="1"/>
</dbReference>
<feature type="domain" description="2Fe-2S ferredoxin-type" evidence="5">
    <location>
        <begin position="3"/>
        <end position="92"/>
    </location>
</feature>
<dbReference type="Gene3D" id="3.10.20.30">
    <property type="match status" value="1"/>
</dbReference>
<keyword evidence="3" id="KW-0274">FAD</keyword>
<feature type="domain" description="FAD-binding FR-type" evidence="6">
    <location>
        <begin position="99"/>
        <end position="199"/>
    </location>
</feature>
<dbReference type="Pfam" id="PF00175">
    <property type="entry name" value="NAD_binding_1"/>
    <property type="match status" value="1"/>
</dbReference>
<keyword evidence="2" id="KW-0285">Flavoprotein</keyword>
<dbReference type="InterPro" id="IPR012675">
    <property type="entry name" value="Beta-grasp_dom_sf"/>
</dbReference>
<dbReference type="PROSITE" id="PS00197">
    <property type="entry name" value="2FE2S_FER_1"/>
    <property type="match status" value="1"/>
</dbReference>
<keyword evidence="4" id="KW-0408">Iron</keyword>
<name>A0A3B0XAI4_9ZZZZ</name>
<dbReference type="AlphaFoldDB" id="A0A3B0XAI4"/>
<dbReference type="SUPFAM" id="SSF54292">
    <property type="entry name" value="2Fe-2S ferredoxin-like"/>
    <property type="match status" value="1"/>
</dbReference>
<dbReference type="InterPro" id="IPR017938">
    <property type="entry name" value="Riboflavin_synthase-like_b-brl"/>
</dbReference>
<evidence type="ECO:0000256" key="2">
    <source>
        <dbReference type="ARBA" id="ARBA00022630"/>
    </source>
</evidence>
<organism evidence="7">
    <name type="scientific">hydrothermal vent metagenome</name>
    <dbReference type="NCBI Taxonomy" id="652676"/>
    <lineage>
        <taxon>unclassified sequences</taxon>
        <taxon>metagenomes</taxon>
        <taxon>ecological metagenomes</taxon>
    </lineage>
</organism>
<dbReference type="PROSITE" id="PS51085">
    <property type="entry name" value="2FE2S_FER_2"/>
    <property type="match status" value="1"/>
</dbReference>
<accession>A0A3B0XAI4</accession>
<dbReference type="Gene3D" id="3.40.50.80">
    <property type="entry name" value="Nucleotide-binding domain of ferredoxin-NADP reductase (FNR) module"/>
    <property type="match status" value="1"/>
</dbReference>
<reference evidence="7" key="1">
    <citation type="submission" date="2018-06" db="EMBL/GenBank/DDBJ databases">
        <authorList>
            <person name="Zhirakovskaya E."/>
        </authorList>
    </citation>
    <scope>NUCLEOTIDE SEQUENCE</scope>
</reference>
<dbReference type="InterPro" id="IPR001041">
    <property type="entry name" value="2Fe-2S_ferredoxin-type"/>
</dbReference>
<dbReference type="InterPro" id="IPR017927">
    <property type="entry name" value="FAD-bd_FR_type"/>
</dbReference>
<evidence type="ECO:0000313" key="7">
    <source>
        <dbReference type="EMBL" id="VAW65248.1"/>
    </source>
</evidence>
<dbReference type="InterPro" id="IPR001433">
    <property type="entry name" value="OxRdtase_FAD/NAD-bd"/>
</dbReference>
<evidence type="ECO:0000256" key="4">
    <source>
        <dbReference type="ARBA" id="ARBA00023004"/>
    </source>
</evidence>
<dbReference type="CDD" id="cd06189">
    <property type="entry name" value="flavin_oxioreductase"/>
    <property type="match status" value="1"/>
</dbReference>
<dbReference type="SUPFAM" id="SSF52343">
    <property type="entry name" value="Ferredoxin reductase-like, C-terminal NADP-linked domain"/>
    <property type="match status" value="1"/>
</dbReference>
<dbReference type="Pfam" id="PF00111">
    <property type="entry name" value="Fer2"/>
    <property type="match status" value="1"/>
</dbReference>
<dbReference type="PANTHER" id="PTHR43644:SF1">
    <property type="entry name" value="NAD(P)H-FLAVIN REDUCTASE"/>
    <property type="match status" value="1"/>
</dbReference>
<keyword evidence="1" id="KW-0813">Transport</keyword>
<evidence type="ECO:0000256" key="1">
    <source>
        <dbReference type="ARBA" id="ARBA00022448"/>
    </source>
</evidence>
<evidence type="ECO:0000259" key="6">
    <source>
        <dbReference type="PROSITE" id="PS51384"/>
    </source>
</evidence>
<dbReference type="InterPro" id="IPR036010">
    <property type="entry name" value="2Fe-2S_ferredoxin-like_sf"/>
</dbReference>
<protein>
    <submittedName>
        <fullName evidence="7">2-polyprenylphenol hydroxylase and related flavodoxin oxidoreductases / CDP-6-deoxy-delta-3,4-glucoseen reductase-like</fullName>
    </submittedName>
</protein>
<dbReference type="InterPro" id="IPR006058">
    <property type="entry name" value="2Fe2S_fd_BS"/>
</dbReference>
<dbReference type="InterPro" id="IPR039261">
    <property type="entry name" value="FNR_nucleotide-bd"/>
</dbReference>
<dbReference type="SUPFAM" id="SSF63380">
    <property type="entry name" value="Riboflavin synthase domain-like"/>
    <property type="match status" value="1"/>
</dbReference>